<dbReference type="HOGENOM" id="CLU_010194_2_9_1"/>
<dbReference type="InterPro" id="IPR020904">
    <property type="entry name" value="Sc_DH/Rdtase_CS"/>
</dbReference>
<dbReference type="PRINTS" id="PR00081">
    <property type="entry name" value="GDHRDH"/>
</dbReference>
<proteinExistence type="inferred from homology"/>
<dbReference type="Gene3D" id="3.40.50.720">
    <property type="entry name" value="NAD(P)-binding Rossmann-like Domain"/>
    <property type="match status" value="1"/>
</dbReference>
<evidence type="ECO:0000256" key="3">
    <source>
        <dbReference type="ARBA" id="ARBA00023002"/>
    </source>
</evidence>
<dbReference type="PANTHER" id="PTHR43976:SF16">
    <property type="entry name" value="SHORT-CHAIN DEHYDROGENASE_REDUCTASE FAMILY PROTEIN"/>
    <property type="match status" value="1"/>
</dbReference>
<dbReference type="InterPro" id="IPR036291">
    <property type="entry name" value="NAD(P)-bd_dom_sf"/>
</dbReference>
<reference evidence="5 6" key="1">
    <citation type="submission" date="2014-04" db="EMBL/GenBank/DDBJ databases">
        <authorList>
            <consortium name="DOE Joint Genome Institute"/>
            <person name="Kuo A."/>
            <person name="Kohler A."/>
            <person name="Costa M.D."/>
            <person name="Nagy L.G."/>
            <person name="Floudas D."/>
            <person name="Copeland A."/>
            <person name="Barry K.W."/>
            <person name="Cichocki N."/>
            <person name="Veneault-Fourrey C."/>
            <person name="LaButti K."/>
            <person name="Lindquist E.A."/>
            <person name="Lipzen A."/>
            <person name="Lundell T."/>
            <person name="Morin E."/>
            <person name="Murat C."/>
            <person name="Sun H."/>
            <person name="Tunlid A."/>
            <person name="Henrissat B."/>
            <person name="Grigoriev I.V."/>
            <person name="Hibbett D.S."/>
            <person name="Martin F."/>
            <person name="Nordberg H.P."/>
            <person name="Cantor M.N."/>
            <person name="Hua S.X."/>
        </authorList>
    </citation>
    <scope>NUCLEOTIDE SEQUENCE [LARGE SCALE GENOMIC DNA]</scope>
    <source>
        <strain evidence="5 6">Marx 270</strain>
    </source>
</reference>
<reference evidence="6" key="2">
    <citation type="submission" date="2015-01" db="EMBL/GenBank/DDBJ databases">
        <title>Evolutionary Origins and Diversification of the Mycorrhizal Mutualists.</title>
        <authorList>
            <consortium name="DOE Joint Genome Institute"/>
            <consortium name="Mycorrhizal Genomics Consortium"/>
            <person name="Kohler A."/>
            <person name="Kuo A."/>
            <person name="Nagy L.G."/>
            <person name="Floudas D."/>
            <person name="Copeland A."/>
            <person name="Barry K.W."/>
            <person name="Cichocki N."/>
            <person name="Veneault-Fourrey C."/>
            <person name="LaButti K."/>
            <person name="Lindquist E.A."/>
            <person name="Lipzen A."/>
            <person name="Lundell T."/>
            <person name="Morin E."/>
            <person name="Murat C."/>
            <person name="Riley R."/>
            <person name="Ohm R."/>
            <person name="Sun H."/>
            <person name="Tunlid A."/>
            <person name="Henrissat B."/>
            <person name="Grigoriev I.V."/>
            <person name="Hibbett D.S."/>
            <person name="Martin F."/>
        </authorList>
    </citation>
    <scope>NUCLEOTIDE SEQUENCE [LARGE SCALE GENOMIC DNA]</scope>
    <source>
        <strain evidence="6">Marx 270</strain>
    </source>
</reference>
<name>A0A0C3PDC6_PISTI</name>
<dbReference type="PANTHER" id="PTHR43976">
    <property type="entry name" value="SHORT CHAIN DEHYDROGENASE"/>
    <property type="match status" value="1"/>
</dbReference>
<dbReference type="SUPFAM" id="SSF51735">
    <property type="entry name" value="NAD(P)-binding Rossmann-fold domains"/>
    <property type="match status" value="1"/>
</dbReference>
<dbReference type="Proteomes" id="UP000054217">
    <property type="component" value="Unassembled WGS sequence"/>
</dbReference>
<evidence type="ECO:0000313" key="6">
    <source>
        <dbReference type="Proteomes" id="UP000054217"/>
    </source>
</evidence>
<dbReference type="InterPro" id="IPR002347">
    <property type="entry name" value="SDR_fam"/>
</dbReference>
<dbReference type="InParanoid" id="A0A0C3PDC6"/>
<keyword evidence="2" id="KW-0521">NADP</keyword>
<dbReference type="GO" id="GO:0016491">
    <property type="term" value="F:oxidoreductase activity"/>
    <property type="evidence" value="ECO:0007669"/>
    <property type="project" value="UniProtKB-KW"/>
</dbReference>
<organism evidence="5 6">
    <name type="scientific">Pisolithus tinctorius Marx 270</name>
    <dbReference type="NCBI Taxonomy" id="870435"/>
    <lineage>
        <taxon>Eukaryota</taxon>
        <taxon>Fungi</taxon>
        <taxon>Dikarya</taxon>
        <taxon>Basidiomycota</taxon>
        <taxon>Agaricomycotina</taxon>
        <taxon>Agaricomycetes</taxon>
        <taxon>Agaricomycetidae</taxon>
        <taxon>Boletales</taxon>
        <taxon>Sclerodermatineae</taxon>
        <taxon>Pisolithaceae</taxon>
        <taxon>Pisolithus</taxon>
    </lineage>
</organism>
<gene>
    <name evidence="5" type="ORF">M404DRAFT_999357</name>
</gene>
<comment type="similarity">
    <text evidence="1 4">Belongs to the short-chain dehydrogenases/reductases (SDR) family.</text>
</comment>
<dbReference type="FunCoup" id="A0A0C3PDC6">
    <property type="interactions" value="291"/>
</dbReference>
<dbReference type="PRINTS" id="PR00080">
    <property type="entry name" value="SDRFAMILY"/>
</dbReference>
<evidence type="ECO:0000256" key="2">
    <source>
        <dbReference type="ARBA" id="ARBA00022857"/>
    </source>
</evidence>
<dbReference type="PROSITE" id="PS00061">
    <property type="entry name" value="ADH_SHORT"/>
    <property type="match status" value="1"/>
</dbReference>
<dbReference type="CDD" id="cd05374">
    <property type="entry name" value="17beta-HSD-like_SDR_c"/>
    <property type="match status" value="1"/>
</dbReference>
<evidence type="ECO:0008006" key="7">
    <source>
        <dbReference type="Google" id="ProtNLM"/>
    </source>
</evidence>
<dbReference type="Pfam" id="PF00106">
    <property type="entry name" value="adh_short"/>
    <property type="match status" value="1"/>
</dbReference>
<evidence type="ECO:0000256" key="1">
    <source>
        <dbReference type="ARBA" id="ARBA00006484"/>
    </source>
</evidence>
<dbReference type="EMBL" id="KN831964">
    <property type="protein sequence ID" value="KIO06136.1"/>
    <property type="molecule type" value="Genomic_DNA"/>
</dbReference>
<evidence type="ECO:0000256" key="4">
    <source>
        <dbReference type="RuleBase" id="RU000363"/>
    </source>
</evidence>
<sequence>MTSVPKVWFITGSSSGFGLAATELALQRGDKVVATLRKPAVLADLVSKYPDTLLLLKLDVTQPEEVKSTFATARERFGRIDVVLSNAGYGIVSEIEGTSEKNARGLFETNFWGASYVCREAVRFFREENQPAGGRLIQVSSVSGVASNPGSAWYCASKFAIEALTEALAAEISPNWNIKVTIVEPGPFRTNCPTTNMVIEPIHPAYSDPALPSMRTRNMVSNPNTTFTGDATKFAEAIYKLVYLEDPPLRLPLHQYAVEAVRRKGRHLIDTADTWASWSEDMYVKE</sequence>
<keyword evidence="6" id="KW-1185">Reference proteome</keyword>
<evidence type="ECO:0000313" key="5">
    <source>
        <dbReference type="EMBL" id="KIO06136.1"/>
    </source>
</evidence>
<protein>
    <recommendedName>
        <fullName evidence="7">NAD(P)-binding protein</fullName>
    </recommendedName>
</protein>
<dbReference type="OrthoDB" id="1274115at2759"/>
<dbReference type="InterPro" id="IPR051911">
    <property type="entry name" value="SDR_oxidoreductase"/>
</dbReference>
<keyword evidence="3" id="KW-0560">Oxidoreductase</keyword>
<dbReference type="AlphaFoldDB" id="A0A0C3PDC6"/>
<accession>A0A0C3PDC6</accession>
<dbReference type="STRING" id="870435.A0A0C3PDC6"/>